<dbReference type="PANTHER" id="PTHR22617:SF23">
    <property type="entry name" value="CHEMOTAXIS PROTEIN CHEW"/>
    <property type="match status" value="1"/>
</dbReference>
<name>A0A381JAP9_9CLOT</name>
<dbReference type="RefSeq" id="WP_115641472.1">
    <property type="nucleotide sequence ID" value="NZ_UFWZ01000001.1"/>
</dbReference>
<dbReference type="PANTHER" id="PTHR22617">
    <property type="entry name" value="CHEMOTAXIS SENSOR HISTIDINE KINASE-RELATED"/>
    <property type="match status" value="1"/>
</dbReference>
<dbReference type="InterPro" id="IPR039315">
    <property type="entry name" value="CheW"/>
</dbReference>
<dbReference type="PROSITE" id="PS50851">
    <property type="entry name" value="CHEW"/>
    <property type="match status" value="1"/>
</dbReference>
<dbReference type="InterPro" id="IPR002545">
    <property type="entry name" value="CheW-lke_dom"/>
</dbReference>
<dbReference type="OrthoDB" id="9794382at2"/>
<organism evidence="2 3">
    <name type="scientific">Clostridium putrefaciens</name>
    <dbReference type="NCBI Taxonomy" id="99675"/>
    <lineage>
        <taxon>Bacteria</taxon>
        <taxon>Bacillati</taxon>
        <taxon>Bacillota</taxon>
        <taxon>Clostridia</taxon>
        <taxon>Eubacteriales</taxon>
        <taxon>Clostridiaceae</taxon>
        <taxon>Clostridium</taxon>
    </lineage>
</organism>
<dbReference type="Pfam" id="PF01584">
    <property type="entry name" value="CheW"/>
    <property type="match status" value="1"/>
</dbReference>
<proteinExistence type="predicted"/>
<dbReference type="GO" id="GO:0007165">
    <property type="term" value="P:signal transduction"/>
    <property type="evidence" value="ECO:0007669"/>
    <property type="project" value="InterPro"/>
</dbReference>
<reference evidence="2 3" key="1">
    <citation type="submission" date="2018-06" db="EMBL/GenBank/DDBJ databases">
        <authorList>
            <consortium name="Pathogen Informatics"/>
            <person name="Doyle S."/>
        </authorList>
    </citation>
    <scope>NUCLEOTIDE SEQUENCE [LARGE SCALE GENOMIC DNA]</scope>
    <source>
        <strain evidence="2 3">NCTC9836</strain>
    </source>
</reference>
<accession>A0A381JAP9</accession>
<evidence type="ECO:0000313" key="3">
    <source>
        <dbReference type="Proteomes" id="UP000254664"/>
    </source>
</evidence>
<protein>
    <submittedName>
        <fullName evidence="2">Chemotaxis signal transduction protein</fullName>
    </submittedName>
</protein>
<dbReference type="SMART" id="SM00260">
    <property type="entry name" value="CheW"/>
    <property type="match status" value="1"/>
</dbReference>
<dbReference type="GO" id="GO:0005829">
    <property type="term" value="C:cytosol"/>
    <property type="evidence" value="ECO:0007669"/>
    <property type="project" value="TreeGrafter"/>
</dbReference>
<gene>
    <name evidence="2" type="primary">cheW_2</name>
    <name evidence="2" type="ORF">NCTC9836_01849</name>
</gene>
<dbReference type="Gene3D" id="2.30.30.40">
    <property type="entry name" value="SH3 Domains"/>
    <property type="match status" value="1"/>
</dbReference>
<dbReference type="Proteomes" id="UP000254664">
    <property type="component" value="Unassembled WGS sequence"/>
</dbReference>
<dbReference type="EMBL" id="UFWZ01000001">
    <property type="protein sequence ID" value="SUY47516.1"/>
    <property type="molecule type" value="Genomic_DNA"/>
</dbReference>
<dbReference type="GO" id="GO:0006935">
    <property type="term" value="P:chemotaxis"/>
    <property type="evidence" value="ECO:0007669"/>
    <property type="project" value="InterPro"/>
</dbReference>
<dbReference type="Gene3D" id="2.40.50.180">
    <property type="entry name" value="CheA-289, Domain 4"/>
    <property type="match status" value="1"/>
</dbReference>
<dbReference type="SUPFAM" id="SSF50341">
    <property type="entry name" value="CheW-like"/>
    <property type="match status" value="1"/>
</dbReference>
<sequence>MDERHIKVLVFSLNGESYATDIMEVERILGYEKPTVLPDAPDFIDGVINYEDHILPVISIVKKFKIQEAVKDADTKIIVVKQDNQKIGMIVDLVSEVKDIRLEDIENPPSIVTSISRRYIKGLIRLDGNIMILLNLANILTEQEKRNMV</sequence>
<feature type="domain" description="CheW-like" evidence="1">
    <location>
        <begin position="5"/>
        <end position="145"/>
    </location>
</feature>
<evidence type="ECO:0000313" key="2">
    <source>
        <dbReference type="EMBL" id="SUY47516.1"/>
    </source>
</evidence>
<keyword evidence="3" id="KW-1185">Reference proteome</keyword>
<dbReference type="InterPro" id="IPR036061">
    <property type="entry name" value="CheW-like_dom_sf"/>
</dbReference>
<evidence type="ECO:0000259" key="1">
    <source>
        <dbReference type="PROSITE" id="PS50851"/>
    </source>
</evidence>
<dbReference type="AlphaFoldDB" id="A0A381JAP9"/>